<feature type="binding site" evidence="2">
    <location>
        <position position="163"/>
    </location>
    <ligand>
        <name>Fe cation</name>
        <dbReference type="ChEBI" id="CHEBI:24875"/>
        <label>2</label>
    </ligand>
</feature>
<dbReference type="PANTHER" id="PTHR36303:SF1">
    <property type="entry name" value="2',3'-CYCLIC-NUCLEOTIDE 2'-PHOSPHODIESTERASE"/>
    <property type="match status" value="1"/>
</dbReference>
<sequence length="288" mass="31538">MVTGTIHPKSENSLRVVLVGDVVGKPGMKVACEAAPWLQHRLGADVCLVNAENAADGTGLRIHEYKRLMDAGYHGVTLGDHIYKKREIIDILETESNILKPANFPPRAPGKTSFLLETPHGTLAVISVMGRVFMRPVDCPLHALDRVLGELPSTCKMILVEVHAEATSDKQVIGRYLDGRVSAVLGTHTHVTTADDQILPKGTAFQCDIGMTGPFESIIGRQIEPVIATTLTFDPNNFHVATEDVRLSATWVDIDALTGKAVAIGRIQWKDSLLQEWSKELADLRHRM</sequence>
<dbReference type="InterPro" id="IPR005235">
    <property type="entry name" value="YmdB-like"/>
</dbReference>
<dbReference type="GO" id="GO:0046872">
    <property type="term" value="F:metal ion binding"/>
    <property type="evidence" value="ECO:0007669"/>
    <property type="project" value="UniProtKB-KW"/>
</dbReference>
<dbReference type="PIRSF" id="PIRSF004789">
    <property type="entry name" value="DR1281"/>
    <property type="match status" value="1"/>
</dbReference>
<dbReference type="EMBL" id="JX649870">
    <property type="protein sequence ID" value="AGC71385.1"/>
    <property type="molecule type" value="Genomic_DNA"/>
</dbReference>
<feature type="binding site" evidence="2">
    <location>
        <position position="52"/>
    </location>
    <ligand>
        <name>Fe cation</name>
        <dbReference type="ChEBI" id="CHEBI:24875"/>
        <label>2</label>
    </ligand>
</feature>
<dbReference type="Pfam" id="PF13277">
    <property type="entry name" value="YmdB"/>
    <property type="match status" value="1"/>
</dbReference>
<keyword evidence="2" id="KW-0479">Metal-binding</keyword>
<dbReference type="AlphaFoldDB" id="L7VZ49"/>
<dbReference type="GO" id="GO:0004113">
    <property type="term" value="F:2',3'-cyclic-nucleotide 3'-phosphodiesterase activity"/>
    <property type="evidence" value="ECO:0007669"/>
    <property type="project" value="TreeGrafter"/>
</dbReference>
<organism evidence="3">
    <name type="scientific">uncultured bacterium A1Q1_fos_1815</name>
    <dbReference type="NCBI Taxonomy" id="1256553"/>
    <lineage>
        <taxon>Bacteria</taxon>
        <taxon>environmental samples</taxon>
    </lineage>
</organism>
<evidence type="ECO:0000256" key="2">
    <source>
        <dbReference type="PIRSR" id="PIRSR004789-51"/>
    </source>
</evidence>
<feature type="binding site" evidence="2">
    <location>
        <position position="21"/>
    </location>
    <ligand>
        <name>Fe cation</name>
        <dbReference type="ChEBI" id="CHEBI:24875"/>
        <label>1</label>
    </ligand>
</feature>
<name>L7VZ49_9BACT</name>
<feature type="binding site" evidence="2">
    <location>
        <position position="52"/>
    </location>
    <ligand>
        <name>Fe cation</name>
        <dbReference type="ChEBI" id="CHEBI:24875"/>
        <label>1</label>
    </ligand>
</feature>
<dbReference type="PANTHER" id="PTHR36303">
    <property type="entry name" value="2',3'-CYCLIC-NUCLEOTIDE 2'-PHOSPHODIESTERASE"/>
    <property type="match status" value="1"/>
</dbReference>
<feature type="binding site" evidence="2">
    <location>
        <position position="190"/>
    </location>
    <ligand>
        <name>Fe cation</name>
        <dbReference type="ChEBI" id="CHEBI:24875"/>
        <label>1</label>
    </ligand>
</feature>
<dbReference type="Gene3D" id="3.60.21.10">
    <property type="match status" value="1"/>
</dbReference>
<protein>
    <submittedName>
        <fullName evidence="3">Phosphoesterase</fullName>
    </submittedName>
</protein>
<dbReference type="InterPro" id="IPR029052">
    <property type="entry name" value="Metallo-depent_PP-like"/>
</dbReference>
<evidence type="ECO:0000313" key="3">
    <source>
        <dbReference type="EMBL" id="AGC71385.1"/>
    </source>
</evidence>
<dbReference type="SUPFAM" id="SSF56300">
    <property type="entry name" value="Metallo-dependent phosphatases"/>
    <property type="match status" value="1"/>
</dbReference>
<proteinExistence type="predicted"/>
<accession>L7VZ49</accession>
<feature type="binding site" evidence="2">
    <location>
        <position position="80"/>
    </location>
    <ligand>
        <name>Fe cation</name>
        <dbReference type="ChEBI" id="CHEBI:24875"/>
        <label>2</label>
    </ligand>
</feature>
<feature type="binding site" evidence="2">
    <location>
        <position position="53"/>
    </location>
    <ligand>
        <name>Fe cation</name>
        <dbReference type="ChEBI" id="CHEBI:24875"/>
        <label>1</label>
    </ligand>
</feature>
<evidence type="ECO:0000256" key="1">
    <source>
        <dbReference type="PIRSR" id="PIRSR004789-50"/>
    </source>
</evidence>
<feature type="binding site" evidence="2">
    <location>
        <position position="188"/>
    </location>
    <ligand>
        <name>Fe cation</name>
        <dbReference type="ChEBI" id="CHEBI:24875"/>
        <label>2</label>
    </ligand>
</feature>
<reference evidence="3" key="1">
    <citation type="submission" date="2012-09" db="EMBL/GenBank/DDBJ databases">
        <title>Metagenomic Characterization of a Microbial Community in Wastewater Detects High Levels of Antibiotic Resistance.</title>
        <authorList>
            <person name="Abrams M."/>
            <person name="Caldwell A."/>
            <person name="Vandaei E."/>
            <person name="Lee W."/>
            <person name="Perrott J."/>
            <person name="Khan S.Y."/>
            <person name="Ta J."/>
            <person name="Romero D."/>
            <person name="Nguyen V."/>
            <person name="Pourmand N."/>
            <person name="Ouverney C.C."/>
        </authorList>
    </citation>
    <scope>NUCLEOTIDE SEQUENCE</scope>
</reference>
<feature type="active site" description="Proton donor" evidence="1">
    <location>
        <position position="81"/>
    </location>
</feature>